<dbReference type="InterPro" id="IPR037401">
    <property type="entry name" value="SnoaL-like"/>
</dbReference>
<dbReference type="Gene3D" id="3.10.450.50">
    <property type="match status" value="1"/>
</dbReference>
<evidence type="ECO:0000313" key="2">
    <source>
        <dbReference type="EMBL" id="NOU52278.1"/>
    </source>
</evidence>
<dbReference type="EMBL" id="JABBPG010000008">
    <property type="protein sequence ID" value="NOU52278.1"/>
    <property type="molecule type" value="Genomic_DNA"/>
</dbReference>
<dbReference type="PROSITE" id="PS51257">
    <property type="entry name" value="PROKAR_LIPOPROTEIN"/>
    <property type="match status" value="1"/>
</dbReference>
<sequence>MKIQLATLTIPLMLVLGGCQSTSPSSETSIALCEKTIIDYVQFRDQGPIENYQALFTKDATFNIPKLSVALSSNEQIAARAKHAMANKKTIHMITSTAITPNAQGQLSSTAHFILYMSDKNNTSTPTKVFNGRYVDRLVLENDRCLIKNREVIIDRMDTID</sequence>
<gene>
    <name evidence="2" type="ORF">HG263_17250</name>
</gene>
<dbReference type="RefSeq" id="WP_171627337.1">
    <property type="nucleotide sequence ID" value="NZ_JABBPG010000008.1"/>
</dbReference>
<protein>
    <submittedName>
        <fullName evidence="2">SnoaL-like domain-containing protein</fullName>
    </submittedName>
</protein>
<name>A0A849VHU7_9GAMM</name>
<organism evidence="2 3">
    <name type="scientific">Pseudoalteromonas caenipelagi</name>
    <dbReference type="NCBI Taxonomy" id="2726988"/>
    <lineage>
        <taxon>Bacteria</taxon>
        <taxon>Pseudomonadati</taxon>
        <taxon>Pseudomonadota</taxon>
        <taxon>Gammaproteobacteria</taxon>
        <taxon>Alteromonadales</taxon>
        <taxon>Pseudoalteromonadaceae</taxon>
        <taxon>Pseudoalteromonas</taxon>
    </lineage>
</organism>
<comment type="caution">
    <text evidence="2">The sequence shown here is derived from an EMBL/GenBank/DDBJ whole genome shotgun (WGS) entry which is preliminary data.</text>
</comment>
<reference evidence="2 3" key="1">
    <citation type="submission" date="2020-04" db="EMBL/GenBank/DDBJ databases">
        <title>Pseudoalteromonas caenipelagi sp. nov., isolated from a tidal flat.</title>
        <authorList>
            <person name="Park S."/>
            <person name="Yoon J.-H."/>
        </authorList>
    </citation>
    <scope>NUCLEOTIDE SEQUENCE [LARGE SCALE GENOMIC DNA]</scope>
    <source>
        <strain evidence="2 3">JBTF-M23</strain>
    </source>
</reference>
<keyword evidence="3" id="KW-1185">Reference proteome</keyword>
<dbReference type="AlphaFoldDB" id="A0A849VHU7"/>
<dbReference type="Pfam" id="PF13577">
    <property type="entry name" value="SnoaL_4"/>
    <property type="match status" value="1"/>
</dbReference>
<accession>A0A849VHU7</accession>
<dbReference type="InterPro" id="IPR032710">
    <property type="entry name" value="NTF2-like_dom_sf"/>
</dbReference>
<dbReference type="SUPFAM" id="SSF54427">
    <property type="entry name" value="NTF2-like"/>
    <property type="match status" value="1"/>
</dbReference>
<feature type="domain" description="SnoaL-like" evidence="1">
    <location>
        <begin position="38"/>
        <end position="150"/>
    </location>
</feature>
<proteinExistence type="predicted"/>
<dbReference type="Proteomes" id="UP000586305">
    <property type="component" value="Unassembled WGS sequence"/>
</dbReference>
<evidence type="ECO:0000313" key="3">
    <source>
        <dbReference type="Proteomes" id="UP000586305"/>
    </source>
</evidence>
<evidence type="ECO:0000259" key="1">
    <source>
        <dbReference type="Pfam" id="PF13577"/>
    </source>
</evidence>